<dbReference type="SUPFAM" id="SSF69318">
    <property type="entry name" value="Integrin alpha N-terminal domain"/>
    <property type="match status" value="3"/>
</dbReference>
<sequence length="1127" mass="126122">MSIYRAKTNNVFILLIIGIVFSINVTSCKKDNENYALEKTTNILPSKLFESVSSSLSGITFVNELVETKSYNYFKYNYSYIGGGVATADFNNDGLQDLFFTSNSKENKLYLNKGNFKFDDITSKAGINPPSGFNTGVTVVDINQDGYLDIYLCRGGYQQDNNKFANLLYINNGDLTFTEKAKNYGLADANRTIQATFFDYDNDNDLDVYISNAPDVIGKSKVLNLDEVAENPDTYEQKGSDRLYENDGNGYFNDVSKKAGITYDLGFGLNPQVCDLNNDGWLDIYVCNDFNIPDFTYINNGNGTFTESREQMFKHMSFNSMGSDFTDINNDGLLDLMTLDMNPEDYIRSKTTMAMTSISRFEQMVNSGYHYQYMHNMLQLNNGNGTFSEISKLSGMADTDWSWALLSADFDLDGYNDIYITNGVYRDVMDRDAHNETLKTLRANRRKPTDDDFLKFTKMMPQQKINNFFYKNNGDLTFENTSETWVNATPTFSNGAVYADLDNDGDLDIVVNNINEEASVLKNNAIDTKLGQYLKIKLKGPQKNNNGLGATIKLFQKGGALQTRQLVNTRGFLSSVSNVIHFGVPTDEAIEKIEIHWLDGKYQEIQNVQPNSLLNISYSNATKVPIIQQKKDDETLFTKLKPKYIHQDLYFNDYSLQVLLPHKLSQTGPALAKADVNNDGFDDIYLGGGLGQAGQLLLGNTNGTLKDKNIPVFNQDKMFEDQGATFFDADNDGDKDLYVVSGSYELHNNQKLLQDRLYINNGNGQFTRSKGVLPKLTSSGSVVAPSDFDSDGDLDLFVGGRVIPGNYPLPAVSYILKNNNGSFSIETPMVAPELEKIGLVTSAVWIDLNNDNSQDLLVTGEWMGIHVFLNKGGVLEKSTNYNTLNNAVGWWNKILVEDIDNDGDMDIIAGNLGLNYKFHASNEKPFKVYTTDFDFNGTQDIILAKEYKGEEVPVRGKTCMTQQIPDLAKKIPSYNDFANKNLEGILGNALNTALNYKATEFRSGIFINNGSDGFTFEPFENRIQISPINSMVYDDIDGDGIKDLLLAGNNYVSEVETTRADAGIGAFLKGDSQNKFEFISNKDLGLFIDKDVRDMTVIKTKKGKIVFVTNNNSEHDMLEVNCNLQFR</sequence>
<accession>A0ABP9G9A7</accession>
<dbReference type="Pfam" id="PF13517">
    <property type="entry name" value="FG-GAP_3"/>
    <property type="match status" value="6"/>
</dbReference>
<organism evidence="3 4">
    <name type="scientific">Algibacter agarivorans</name>
    <dbReference type="NCBI Taxonomy" id="1109741"/>
    <lineage>
        <taxon>Bacteria</taxon>
        <taxon>Pseudomonadati</taxon>
        <taxon>Bacteroidota</taxon>
        <taxon>Flavobacteriia</taxon>
        <taxon>Flavobacteriales</taxon>
        <taxon>Flavobacteriaceae</taxon>
        <taxon>Algibacter</taxon>
    </lineage>
</organism>
<gene>
    <name evidence="3" type="ORF">GCM10023314_02870</name>
</gene>
<evidence type="ECO:0000256" key="1">
    <source>
        <dbReference type="ARBA" id="ARBA00022729"/>
    </source>
</evidence>
<feature type="domain" description="ASPIC/UnbV" evidence="2">
    <location>
        <begin position="547"/>
        <end position="614"/>
    </location>
</feature>
<dbReference type="InterPro" id="IPR011519">
    <property type="entry name" value="UnbV_ASPIC"/>
</dbReference>
<keyword evidence="1" id="KW-0732">Signal</keyword>
<dbReference type="InterPro" id="IPR028994">
    <property type="entry name" value="Integrin_alpha_N"/>
</dbReference>
<evidence type="ECO:0000313" key="3">
    <source>
        <dbReference type="EMBL" id="GAA4933831.1"/>
    </source>
</evidence>
<dbReference type="Pfam" id="PF07593">
    <property type="entry name" value="UnbV_ASPIC"/>
    <property type="match status" value="1"/>
</dbReference>
<dbReference type="EMBL" id="BAABJJ010000003">
    <property type="protein sequence ID" value="GAA4933831.1"/>
    <property type="molecule type" value="Genomic_DNA"/>
</dbReference>
<reference evidence="4" key="1">
    <citation type="journal article" date="2019" name="Int. J. Syst. Evol. Microbiol.">
        <title>The Global Catalogue of Microorganisms (GCM) 10K type strain sequencing project: providing services to taxonomists for standard genome sequencing and annotation.</title>
        <authorList>
            <consortium name="The Broad Institute Genomics Platform"/>
            <consortium name="The Broad Institute Genome Sequencing Center for Infectious Disease"/>
            <person name="Wu L."/>
            <person name="Ma J."/>
        </authorList>
    </citation>
    <scope>NUCLEOTIDE SEQUENCE [LARGE SCALE GENOMIC DNA]</scope>
    <source>
        <strain evidence="4">JCM 18285</strain>
    </source>
</reference>
<keyword evidence="4" id="KW-1185">Reference proteome</keyword>
<dbReference type="PANTHER" id="PTHR16026:SF0">
    <property type="entry name" value="CARTILAGE ACIDIC PROTEIN 1"/>
    <property type="match status" value="1"/>
</dbReference>
<evidence type="ECO:0000313" key="4">
    <source>
        <dbReference type="Proteomes" id="UP001501302"/>
    </source>
</evidence>
<evidence type="ECO:0000259" key="2">
    <source>
        <dbReference type="Pfam" id="PF07593"/>
    </source>
</evidence>
<dbReference type="PANTHER" id="PTHR16026">
    <property type="entry name" value="CARTILAGE ACIDIC PROTEIN 1"/>
    <property type="match status" value="1"/>
</dbReference>
<name>A0ABP9G9A7_9FLAO</name>
<dbReference type="InterPro" id="IPR027039">
    <property type="entry name" value="Crtac1"/>
</dbReference>
<dbReference type="Proteomes" id="UP001501302">
    <property type="component" value="Unassembled WGS sequence"/>
</dbReference>
<proteinExistence type="predicted"/>
<dbReference type="InterPro" id="IPR013517">
    <property type="entry name" value="FG-GAP"/>
</dbReference>
<protein>
    <submittedName>
        <fullName evidence="3">VCBS repeat-containing protein</fullName>
    </submittedName>
</protein>
<dbReference type="RefSeq" id="WP_345189744.1">
    <property type="nucleotide sequence ID" value="NZ_BAABJJ010000003.1"/>
</dbReference>
<comment type="caution">
    <text evidence="3">The sequence shown here is derived from an EMBL/GenBank/DDBJ whole genome shotgun (WGS) entry which is preliminary data.</text>
</comment>
<dbReference type="Gene3D" id="2.130.10.130">
    <property type="entry name" value="Integrin alpha, N-terminal"/>
    <property type="match status" value="4"/>
</dbReference>